<name>A0A0V1HP62_9BILA</name>
<dbReference type="Proteomes" id="UP000055024">
    <property type="component" value="Unassembled WGS sequence"/>
</dbReference>
<comment type="caution">
    <text evidence="1">The sequence shown here is derived from an EMBL/GenBank/DDBJ whole genome shotgun (WGS) entry which is preliminary data.</text>
</comment>
<sequence length="74" mass="8413">MANMPGVAKRRLLELEAGKAYAFLTEEVGREFRANSQSSGEGRFAAPFLTPRGWGRFRDFVNFTQGRMFFADVF</sequence>
<dbReference type="OrthoDB" id="5942005at2759"/>
<proteinExistence type="predicted"/>
<protein>
    <submittedName>
        <fullName evidence="1">Uncharacterized protein</fullName>
    </submittedName>
</protein>
<evidence type="ECO:0000313" key="1">
    <source>
        <dbReference type="EMBL" id="KRZ12330.1"/>
    </source>
</evidence>
<dbReference type="AlphaFoldDB" id="A0A0V1HP62"/>
<gene>
    <name evidence="1" type="ORF">T11_14099</name>
</gene>
<dbReference type="EMBL" id="JYDP01000041">
    <property type="protein sequence ID" value="KRZ12330.1"/>
    <property type="molecule type" value="Genomic_DNA"/>
</dbReference>
<reference evidence="1 2" key="1">
    <citation type="submission" date="2015-01" db="EMBL/GenBank/DDBJ databases">
        <title>Evolution of Trichinella species and genotypes.</title>
        <authorList>
            <person name="Korhonen P.K."/>
            <person name="Edoardo P."/>
            <person name="Giuseppe L.R."/>
            <person name="Gasser R.B."/>
        </authorList>
    </citation>
    <scope>NUCLEOTIDE SEQUENCE [LARGE SCALE GENOMIC DNA]</scope>
    <source>
        <strain evidence="1">ISS1029</strain>
    </source>
</reference>
<evidence type="ECO:0000313" key="2">
    <source>
        <dbReference type="Proteomes" id="UP000055024"/>
    </source>
</evidence>
<organism evidence="1 2">
    <name type="scientific">Trichinella zimbabwensis</name>
    <dbReference type="NCBI Taxonomy" id="268475"/>
    <lineage>
        <taxon>Eukaryota</taxon>
        <taxon>Metazoa</taxon>
        <taxon>Ecdysozoa</taxon>
        <taxon>Nematoda</taxon>
        <taxon>Enoplea</taxon>
        <taxon>Dorylaimia</taxon>
        <taxon>Trichinellida</taxon>
        <taxon>Trichinellidae</taxon>
        <taxon>Trichinella</taxon>
    </lineage>
</organism>
<accession>A0A0V1HP62</accession>
<keyword evidence="2" id="KW-1185">Reference proteome</keyword>